<dbReference type="GO" id="GO:0016301">
    <property type="term" value="F:kinase activity"/>
    <property type="evidence" value="ECO:0007669"/>
    <property type="project" value="UniProtKB-KW"/>
</dbReference>
<dbReference type="PROSITE" id="PS00108">
    <property type="entry name" value="PROTEIN_KINASE_ST"/>
    <property type="match status" value="1"/>
</dbReference>
<keyword evidence="1" id="KW-0808">Transferase</keyword>
<evidence type="ECO:0000256" key="2">
    <source>
        <dbReference type="ARBA" id="ARBA00022741"/>
    </source>
</evidence>
<organism evidence="7 8">
    <name type="scientific">Archangium gephyra</name>
    <dbReference type="NCBI Taxonomy" id="48"/>
    <lineage>
        <taxon>Bacteria</taxon>
        <taxon>Pseudomonadati</taxon>
        <taxon>Myxococcota</taxon>
        <taxon>Myxococcia</taxon>
        <taxon>Myxococcales</taxon>
        <taxon>Cystobacterineae</taxon>
        <taxon>Archangiaceae</taxon>
        <taxon>Archangium</taxon>
    </lineage>
</organism>
<evidence type="ECO:0000313" key="8">
    <source>
        <dbReference type="Proteomes" id="UP000256345"/>
    </source>
</evidence>
<name>A0ABX9JZI1_9BACT</name>
<dbReference type="InterPro" id="IPR008271">
    <property type="entry name" value="Ser/Thr_kinase_AS"/>
</dbReference>
<dbReference type="Gene3D" id="2.40.10.220">
    <property type="entry name" value="predicted glycosyltransferase like domains"/>
    <property type="match status" value="1"/>
</dbReference>
<dbReference type="InterPro" id="IPR009875">
    <property type="entry name" value="PilZ_domain"/>
</dbReference>
<gene>
    <name evidence="7" type="ORF">ATI61_10622</name>
</gene>
<dbReference type="CDD" id="cd14014">
    <property type="entry name" value="STKc_PknB_like"/>
    <property type="match status" value="1"/>
</dbReference>
<accession>A0ABX9JZI1</accession>
<reference evidence="7 8" key="1">
    <citation type="submission" date="2018-08" db="EMBL/GenBank/DDBJ databases">
        <title>Genomic Encyclopedia of Archaeal and Bacterial Type Strains, Phase II (KMG-II): from individual species to whole genera.</title>
        <authorList>
            <person name="Goeker M."/>
        </authorList>
    </citation>
    <scope>NUCLEOTIDE SEQUENCE [LARGE SCALE GENOMIC DNA]</scope>
    <source>
        <strain evidence="7 8">DSM 2261</strain>
    </source>
</reference>
<dbReference type="InterPro" id="IPR017441">
    <property type="entry name" value="Protein_kinase_ATP_BS"/>
</dbReference>
<dbReference type="PANTHER" id="PTHR43289:SF6">
    <property type="entry name" value="SERINE_THREONINE-PROTEIN KINASE NEKL-3"/>
    <property type="match status" value="1"/>
</dbReference>
<dbReference type="Pfam" id="PF00069">
    <property type="entry name" value="Pkinase"/>
    <property type="match status" value="1"/>
</dbReference>
<keyword evidence="2 5" id="KW-0547">Nucleotide-binding</keyword>
<comment type="caution">
    <text evidence="7">The sequence shown here is derived from an EMBL/GenBank/DDBJ whole genome shotgun (WGS) entry which is preliminary data.</text>
</comment>
<dbReference type="PANTHER" id="PTHR43289">
    <property type="entry name" value="MITOGEN-ACTIVATED PROTEIN KINASE KINASE KINASE 20-RELATED"/>
    <property type="match status" value="1"/>
</dbReference>
<keyword evidence="3 7" id="KW-0418">Kinase</keyword>
<dbReference type="Gene3D" id="3.30.200.20">
    <property type="entry name" value="Phosphorylase Kinase, domain 1"/>
    <property type="match status" value="1"/>
</dbReference>
<feature type="domain" description="Protein kinase" evidence="6">
    <location>
        <begin position="59"/>
        <end position="327"/>
    </location>
</feature>
<dbReference type="Pfam" id="PF07238">
    <property type="entry name" value="PilZ"/>
    <property type="match status" value="1"/>
</dbReference>
<sequence length="653" mass="70225">MSRGGHFVGPSLYAFSAVRPMSSEAGPDKSADLRTTLEPSVQRREAGADSLLGTSIGSFRLTRKLGHGGMGAVYLGEHVDIGSRVAIKVLHGRLAGSPQVLRRFHMEARAVNLIGHENIVNIIDINPAPPRPYLVMEYLEGEPLSALLARGPVRAEIAVALLAQVCDALQATHARGIVHRDLKPENLFLLQRGHGPAFVKVLDFGIAKLLDSEEDERGTDTQEGAIIGSADYMAPEQSRGEALDGRADLYALGVIAYQLVTGRLPFVERSLTALLLAHQTKQPISPTSLCPDVPPALSSVILRALAKEPGDRFQSASTMRGALQVALDMVRSPAGPSRTPPPIGPFAIRPALALPVLVTAQPGAAAEQLTCTDLTRGGMFLCTDQALPPLLSRVVAALEHPDGELTCECEVVRHVQPEEARAWGMAAGFGVQFVEPSVSFKAAVAHLMLGQPLNTLRPPMDPAAEAEVEQVLAPYRERGTEDLYAFLALPPDTGCEELRVRARRACSALERLRERPISPALRAKVETVLDRVRKASETLSQPQRRAAYDAERGNFQGVARCLAAGLTATQLEELRRDFLARRPHAQGPLRVHLATAQAHQQAGLLSHAREAYERALILDPLSLELHKQYLAVCRALGTSGRPGPGSGGKVNIA</sequence>
<protein>
    <submittedName>
        <fullName evidence="7">Serine/threonine-protein kinase</fullName>
    </submittedName>
</protein>
<dbReference type="Gene3D" id="1.10.510.10">
    <property type="entry name" value="Transferase(Phosphotransferase) domain 1"/>
    <property type="match status" value="1"/>
</dbReference>
<evidence type="ECO:0000256" key="1">
    <source>
        <dbReference type="ARBA" id="ARBA00022679"/>
    </source>
</evidence>
<dbReference type="SMART" id="SM00220">
    <property type="entry name" value="S_TKc"/>
    <property type="match status" value="1"/>
</dbReference>
<dbReference type="InterPro" id="IPR000719">
    <property type="entry name" value="Prot_kinase_dom"/>
</dbReference>
<dbReference type="SUPFAM" id="SSF46565">
    <property type="entry name" value="Chaperone J-domain"/>
    <property type="match status" value="1"/>
</dbReference>
<dbReference type="PROSITE" id="PS00107">
    <property type="entry name" value="PROTEIN_KINASE_ATP"/>
    <property type="match status" value="1"/>
</dbReference>
<evidence type="ECO:0000259" key="6">
    <source>
        <dbReference type="PROSITE" id="PS50011"/>
    </source>
</evidence>
<evidence type="ECO:0000256" key="4">
    <source>
        <dbReference type="ARBA" id="ARBA00022840"/>
    </source>
</evidence>
<dbReference type="PROSITE" id="PS50011">
    <property type="entry name" value="PROTEIN_KINASE_DOM"/>
    <property type="match status" value="1"/>
</dbReference>
<dbReference type="Proteomes" id="UP000256345">
    <property type="component" value="Unassembled WGS sequence"/>
</dbReference>
<keyword evidence="4 5" id="KW-0067">ATP-binding</keyword>
<dbReference type="SUPFAM" id="SSF56112">
    <property type="entry name" value="Protein kinase-like (PK-like)"/>
    <property type="match status" value="1"/>
</dbReference>
<dbReference type="InterPro" id="IPR011009">
    <property type="entry name" value="Kinase-like_dom_sf"/>
</dbReference>
<keyword evidence="8" id="KW-1185">Reference proteome</keyword>
<dbReference type="EMBL" id="QUMU01000006">
    <property type="protein sequence ID" value="REG30553.1"/>
    <property type="molecule type" value="Genomic_DNA"/>
</dbReference>
<evidence type="ECO:0000313" key="7">
    <source>
        <dbReference type="EMBL" id="REG30553.1"/>
    </source>
</evidence>
<feature type="binding site" evidence="5">
    <location>
        <position position="88"/>
    </location>
    <ligand>
        <name>ATP</name>
        <dbReference type="ChEBI" id="CHEBI:30616"/>
    </ligand>
</feature>
<evidence type="ECO:0000256" key="5">
    <source>
        <dbReference type="PROSITE-ProRule" id="PRU10141"/>
    </source>
</evidence>
<dbReference type="InterPro" id="IPR036869">
    <property type="entry name" value="J_dom_sf"/>
</dbReference>
<proteinExistence type="predicted"/>
<evidence type="ECO:0000256" key="3">
    <source>
        <dbReference type="ARBA" id="ARBA00022777"/>
    </source>
</evidence>